<accession>A0A371HHS2</accession>
<keyword evidence="3" id="KW-1185">Reference proteome</keyword>
<dbReference type="InterPro" id="IPR036397">
    <property type="entry name" value="RNaseH_sf"/>
</dbReference>
<reference evidence="2" key="1">
    <citation type="submission" date="2018-05" db="EMBL/GenBank/DDBJ databases">
        <title>Draft genome of Mucuna pruriens seed.</title>
        <authorList>
            <person name="Nnadi N.E."/>
            <person name="Vos R."/>
            <person name="Hasami M.H."/>
            <person name="Devisetty U.K."/>
            <person name="Aguiy J.C."/>
        </authorList>
    </citation>
    <scope>NUCLEOTIDE SEQUENCE [LARGE SCALE GENOMIC DNA]</scope>
    <source>
        <strain evidence="2">JCA_2017</strain>
    </source>
</reference>
<protein>
    <submittedName>
        <fullName evidence="2">Retrovirus-related Pol polyprotein from transposon 17.6</fullName>
    </submittedName>
</protein>
<dbReference type="Gene3D" id="3.30.420.10">
    <property type="entry name" value="Ribonuclease H-like superfamily/Ribonuclease H"/>
    <property type="match status" value="1"/>
</dbReference>
<dbReference type="InterPro" id="IPR043502">
    <property type="entry name" value="DNA/RNA_pol_sf"/>
</dbReference>
<comment type="caution">
    <text evidence="2">The sequence shown here is derived from an EMBL/GenBank/DDBJ whole genome shotgun (WGS) entry which is preliminary data.</text>
</comment>
<dbReference type="GO" id="GO:0003676">
    <property type="term" value="F:nucleic acid binding"/>
    <property type="evidence" value="ECO:0007669"/>
    <property type="project" value="InterPro"/>
</dbReference>
<dbReference type="EMBL" id="QJKJ01002552">
    <property type="protein sequence ID" value="RDY02358.1"/>
    <property type="molecule type" value="Genomic_DNA"/>
</dbReference>
<gene>
    <name evidence="2" type="primary">pol</name>
    <name evidence="2" type="ORF">CR513_14193</name>
</gene>
<dbReference type="Gene3D" id="3.10.10.10">
    <property type="entry name" value="HIV Type 1 Reverse Transcriptase, subunit A, domain 1"/>
    <property type="match status" value="1"/>
</dbReference>
<dbReference type="SUPFAM" id="SSF56672">
    <property type="entry name" value="DNA/RNA polymerases"/>
    <property type="match status" value="1"/>
</dbReference>
<name>A0A371HHS2_MUCPR</name>
<dbReference type="Pfam" id="PF00078">
    <property type="entry name" value="RVT_1"/>
    <property type="match status" value="1"/>
</dbReference>
<dbReference type="SUPFAM" id="SSF53098">
    <property type="entry name" value="Ribonuclease H-like"/>
    <property type="match status" value="1"/>
</dbReference>
<evidence type="ECO:0000259" key="1">
    <source>
        <dbReference type="PROSITE" id="PS50878"/>
    </source>
</evidence>
<dbReference type="InterPro" id="IPR053134">
    <property type="entry name" value="RNA-dir_DNA_polymerase"/>
</dbReference>
<dbReference type="GO" id="GO:0004523">
    <property type="term" value="F:RNA-DNA hybrid ribonuclease activity"/>
    <property type="evidence" value="ECO:0007669"/>
    <property type="project" value="InterPro"/>
</dbReference>
<dbReference type="CDD" id="cd01647">
    <property type="entry name" value="RT_LTR"/>
    <property type="match status" value="1"/>
</dbReference>
<evidence type="ECO:0000313" key="3">
    <source>
        <dbReference type="Proteomes" id="UP000257109"/>
    </source>
</evidence>
<dbReference type="Gene3D" id="3.30.70.270">
    <property type="match status" value="1"/>
</dbReference>
<dbReference type="InterPro" id="IPR000477">
    <property type="entry name" value="RT_dom"/>
</dbReference>
<dbReference type="OrthoDB" id="1742547at2759"/>
<evidence type="ECO:0000313" key="2">
    <source>
        <dbReference type="EMBL" id="RDY02358.1"/>
    </source>
</evidence>
<dbReference type="PANTHER" id="PTHR24559">
    <property type="entry name" value="TRANSPOSON TY3-I GAG-POL POLYPROTEIN"/>
    <property type="match status" value="1"/>
</dbReference>
<feature type="non-terminal residue" evidence="2">
    <location>
        <position position="1"/>
    </location>
</feature>
<dbReference type="InterPro" id="IPR043128">
    <property type="entry name" value="Rev_trsase/Diguanyl_cyclase"/>
</dbReference>
<dbReference type="InterPro" id="IPR012337">
    <property type="entry name" value="RNaseH-like_sf"/>
</dbReference>
<dbReference type="InterPro" id="IPR002156">
    <property type="entry name" value="RNaseH_domain"/>
</dbReference>
<proteinExistence type="predicted"/>
<dbReference type="PROSITE" id="PS50878">
    <property type="entry name" value="RT_POL"/>
    <property type="match status" value="1"/>
</dbReference>
<dbReference type="AlphaFoldDB" id="A0A371HHS2"/>
<organism evidence="2 3">
    <name type="scientific">Mucuna pruriens</name>
    <name type="common">Velvet bean</name>
    <name type="synonym">Dolichos pruriens</name>
    <dbReference type="NCBI Taxonomy" id="157652"/>
    <lineage>
        <taxon>Eukaryota</taxon>
        <taxon>Viridiplantae</taxon>
        <taxon>Streptophyta</taxon>
        <taxon>Embryophyta</taxon>
        <taxon>Tracheophyta</taxon>
        <taxon>Spermatophyta</taxon>
        <taxon>Magnoliopsida</taxon>
        <taxon>eudicotyledons</taxon>
        <taxon>Gunneridae</taxon>
        <taxon>Pentapetalae</taxon>
        <taxon>rosids</taxon>
        <taxon>fabids</taxon>
        <taxon>Fabales</taxon>
        <taxon>Fabaceae</taxon>
        <taxon>Papilionoideae</taxon>
        <taxon>50 kb inversion clade</taxon>
        <taxon>NPAAA clade</taxon>
        <taxon>indigoferoid/millettioid clade</taxon>
        <taxon>Phaseoleae</taxon>
        <taxon>Mucuna</taxon>
    </lineage>
</organism>
<feature type="domain" description="Reverse transcriptase" evidence="1">
    <location>
        <begin position="1"/>
        <end position="115"/>
    </location>
</feature>
<dbReference type="PANTHER" id="PTHR24559:SF444">
    <property type="entry name" value="REVERSE TRANSCRIPTASE DOMAIN-CONTAINING PROTEIN"/>
    <property type="match status" value="1"/>
</dbReference>
<sequence>MDAYSCYNQIQMHPSDEEKTTFIIEEGVFCYKVMPFGLKNAGVTYQRLMDRVFEKTIRVDVEVYVDVMVVKSEKANKHCETLEHVFKTLKDHQLKLNPEKCSFRVQAGKFLGFMLTERGTEANPDKYQAIIGTRSPQGVKEVQQLMGRIVALSQNGTTYLWGIKEREEIHLDKRVRRSLSKTENAITAPPVLTRSVPSIPLCLYIFASDNAISAIFVQERDGEQRLGPETRYQKIEKAALALVTTSRRFANSSGVGETRPSRMDGGMERATIRVRYFIRKTRAHQRMVAWSVQLSEFDISSSSNYTRSGARIILEGPTRVLIEQSLHFEFRANNNQAEYEALLAGMKLAQELGTKKLTAKNDLKLVTGQINGDYQAKDP</sequence>
<dbReference type="Pfam" id="PF13456">
    <property type="entry name" value="RVT_3"/>
    <property type="match status" value="1"/>
</dbReference>
<dbReference type="Proteomes" id="UP000257109">
    <property type="component" value="Unassembled WGS sequence"/>
</dbReference>